<name>A0AAU9U8J0_EUPED</name>
<evidence type="ECO:0000313" key="2">
    <source>
        <dbReference type="EMBL" id="CAH2093140.1"/>
    </source>
</evidence>
<feature type="region of interest" description="Disordered" evidence="1">
    <location>
        <begin position="124"/>
        <end position="185"/>
    </location>
</feature>
<sequence>MAEVRCLRTQIEEYEDFILCYMGQTSIQYGVGFLVRKNLKENIESITRFSESVDIFNLHFQEQKFSIIQNLINHYIVKNTSTDVEKITSSKYTLINEKVQPTTKSELITAIKKLENRQKPMFSLTPAPPPLPPCWPQHSRQRPKSKFMERATRENKKGSPISRSEDDVKTITMPKRLQVAQNKTK</sequence>
<proteinExistence type="predicted"/>
<feature type="compositionally biased region" description="Pro residues" evidence="1">
    <location>
        <begin position="126"/>
        <end position="135"/>
    </location>
</feature>
<comment type="caution">
    <text evidence="2">The sequence shown here is derived from an EMBL/GenBank/DDBJ whole genome shotgun (WGS) entry which is preliminary data.</text>
</comment>
<accession>A0AAU9U8J0</accession>
<evidence type="ECO:0000256" key="1">
    <source>
        <dbReference type="SAM" id="MobiDB-lite"/>
    </source>
</evidence>
<keyword evidence="3" id="KW-1185">Reference proteome</keyword>
<dbReference type="Proteomes" id="UP001153954">
    <property type="component" value="Unassembled WGS sequence"/>
</dbReference>
<evidence type="ECO:0000313" key="3">
    <source>
        <dbReference type="Proteomes" id="UP001153954"/>
    </source>
</evidence>
<dbReference type="AlphaFoldDB" id="A0AAU9U8J0"/>
<reference evidence="2" key="1">
    <citation type="submission" date="2022-03" db="EMBL/GenBank/DDBJ databases">
        <authorList>
            <person name="Tunstrom K."/>
        </authorList>
    </citation>
    <scope>NUCLEOTIDE SEQUENCE</scope>
</reference>
<feature type="compositionally biased region" description="Basic and acidic residues" evidence="1">
    <location>
        <begin position="146"/>
        <end position="169"/>
    </location>
</feature>
<gene>
    <name evidence="2" type="ORF">EEDITHA_LOCUS8836</name>
</gene>
<protein>
    <submittedName>
        <fullName evidence="2">Uncharacterized protein</fullName>
    </submittedName>
</protein>
<organism evidence="2 3">
    <name type="scientific">Euphydryas editha</name>
    <name type="common">Edith's checkerspot</name>
    <dbReference type="NCBI Taxonomy" id="104508"/>
    <lineage>
        <taxon>Eukaryota</taxon>
        <taxon>Metazoa</taxon>
        <taxon>Ecdysozoa</taxon>
        <taxon>Arthropoda</taxon>
        <taxon>Hexapoda</taxon>
        <taxon>Insecta</taxon>
        <taxon>Pterygota</taxon>
        <taxon>Neoptera</taxon>
        <taxon>Endopterygota</taxon>
        <taxon>Lepidoptera</taxon>
        <taxon>Glossata</taxon>
        <taxon>Ditrysia</taxon>
        <taxon>Papilionoidea</taxon>
        <taxon>Nymphalidae</taxon>
        <taxon>Nymphalinae</taxon>
        <taxon>Euphydryas</taxon>
    </lineage>
</organism>
<dbReference type="EMBL" id="CAKOGL010000012">
    <property type="protein sequence ID" value="CAH2093140.1"/>
    <property type="molecule type" value="Genomic_DNA"/>
</dbReference>